<accession>W7T3P0</accession>
<proteinExistence type="predicted"/>
<gene>
    <name evidence="1" type="ORF">Naga_100684g2</name>
</gene>
<organism evidence="1 2">
    <name type="scientific">Nannochloropsis gaditana</name>
    <dbReference type="NCBI Taxonomy" id="72520"/>
    <lineage>
        <taxon>Eukaryota</taxon>
        <taxon>Sar</taxon>
        <taxon>Stramenopiles</taxon>
        <taxon>Ochrophyta</taxon>
        <taxon>Eustigmatophyceae</taxon>
        <taxon>Eustigmatales</taxon>
        <taxon>Monodopsidaceae</taxon>
        <taxon>Nannochloropsis</taxon>
    </lineage>
</organism>
<dbReference type="AlphaFoldDB" id="W7T3P0"/>
<protein>
    <submittedName>
        <fullName evidence="1">Uncharacterized protein</fullName>
    </submittedName>
</protein>
<dbReference type="Proteomes" id="UP000019335">
    <property type="component" value="Unassembled WGS sequence"/>
</dbReference>
<keyword evidence="2" id="KW-1185">Reference proteome</keyword>
<evidence type="ECO:0000313" key="2">
    <source>
        <dbReference type="Proteomes" id="UP000019335"/>
    </source>
</evidence>
<sequence length="99" mass="11273">MEQRTRSALCGHTARMLPVIFSWQVARHSPTMKTLLQCPYCACTNAAVNRVFTSRKWTGWPTINKDMNASQKPDANVSCNSMNRTLENAGLRFVRRDII</sequence>
<comment type="caution">
    <text evidence="1">The sequence shown here is derived from an EMBL/GenBank/DDBJ whole genome shotgun (WGS) entry which is preliminary data.</text>
</comment>
<evidence type="ECO:0000313" key="1">
    <source>
        <dbReference type="EMBL" id="EWM21545.1"/>
    </source>
</evidence>
<dbReference type="EMBL" id="AZIL01002450">
    <property type="protein sequence ID" value="EWM21545.1"/>
    <property type="molecule type" value="Genomic_DNA"/>
</dbReference>
<name>W7T3P0_9STRA</name>
<reference evidence="1 2" key="1">
    <citation type="journal article" date="2014" name="Mol. Plant">
        <title>Chromosome Scale Genome Assembly and Transcriptome Profiling of Nannochloropsis gaditana in Nitrogen Depletion.</title>
        <authorList>
            <person name="Corteggiani Carpinelli E."/>
            <person name="Telatin A."/>
            <person name="Vitulo N."/>
            <person name="Forcato C."/>
            <person name="D'Angelo M."/>
            <person name="Schiavon R."/>
            <person name="Vezzi A."/>
            <person name="Giacometti G.M."/>
            <person name="Morosinotto T."/>
            <person name="Valle G."/>
        </authorList>
    </citation>
    <scope>NUCLEOTIDE SEQUENCE [LARGE SCALE GENOMIC DNA]</scope>
    <source>
        <strain evidence="1 2">B-31</strain>
    </source>
</reference>